<evidence type="ECO:0000313" key="1">
    <source>
        <dbReference type="EMBL" id="MEJ8571830.1"/>
    </source>
</evidence>
<evidence type="ECO:0008006" key="3">
    <source>
        <dbReference type="Google" id="ProtNLM"/>
    </source>
</evidence>
<dbReference type="Proteomes" id="UP001378188">
    <property type="component" value="Unassembled WGS sequence"/>
</dbReference>
<gene>
    <name evidence="1" type="ORF">V3328_10125</name>
</gene>
<sequence>MTTTTFSPAHIGTTEARQDRSLFRRALDHMIRAREAEAKRRMAATLWTYSDQTLTEMGLTREELARWHSGAND</sequence>
<organism evidence="1 2">
    <name type="scientific">Microbaculum marinum</name>
    <dbReference type="NCBI Taxonomy" id="1764581"/>
    <lineage>
        <taxon>Bacteria</taxon>
        <taxon>Pseudomonadati</taxon>
        <taxon>Pseudomonadota</taxon>
        <taxon>Alphaproteobacteria</taxon>
        <taxon>Hyphomicrobiales</taxon>
        <taxon>Tepidamorphaceae</taxon>
        <taxon>Microbaculum</taxon>
    </lineage>
</organism>
<dbReference type="AlphaFoldDB" id="A0AAW9RSE4"/>
<keyword evidence="2" id="KW-1185">Reference proteome</keyword>
<dbReference type="EMBL" id="JAZHOF010000004">
    <property type="protein sequence ID" value="MEJ8571830.1"/>
    <property type="molecule type" value="Genomic_DNA"/>
</dbReference>
<dbReference type="RefSeq" id="WP_340329532.1">
    <property type="nucleotide sequence ID" value="NZ_JAZHOF010000004.1"/>
</dbReference>
<proteinExistence type="predicted"/>
<protein>
    <recommendedName>
        <fullName evidence="3">DUF1127 domain-containing protein</fullName>
    </recommendedName>
</protein>
<reference evidence="1 2" key="1">
    <citation type="submission" date="2024-02" db="EMBL/GenBank/DDBJ databases">
        <title>Genome analysis and characterization of Microbaculum marinisediminis sp. nov., isolated from marine sediment.</title>
        <authorList>
            <person name="Du Z.-J."/>
            <person name="Ye Y.-Q."/>
            <person name="Zhang Z.-R."/>
            <person name="Yuan S.-M."/>
            <person name="Zhang X.-Y."/>
        </authorList>
    </citation>
    <scope>NUCLEOTIDE SEQUENCE [LARGE SCALE GENOMIC DNA]</scope>
    <source>
        <strain evidence="1 2">SDUM1044001</strain>
    </source>
</reference>
<name>A0AAW9RSE4_9HYPH</name>
<accession>A0AAW9RSE4</accession>
<comment type="caution">
    <text evidence="1">The sequence shown here is derived from an EMBL/GenBank/DDBJ whole genome shotgun (WGS) entry which is preliminary data.</text>
</comment>
<evidence type="ECO:0000313" key="2">
    <source>
        <dbReference type="Proteomes" id="UP001378188"/>
    </source>
</evidence>